<keyword evidence="2" id="KW-1185">Reference proteome</keyword>
<dbReference type="InterPro" id="IPR019183">
    <property type="entry name" value="NAA25_NatB_aux_su"/>
</dbReference>
<evidence type="ECO:0000313" key="2">
    <source>
        <dbReference type="Proteomes" id="UP000799439"/>
    </source>
</evidence>
<gene>
    <name evidence="1" type="ORF">K461DRAFT_33868</name>
</gene>
<comment type="caution">
    <text evidence="1">The sequence shown here is derived from an EMBL/GenBank/DDBJ whole genome shotgun (WGS) entry which is preliminary data.</text>
</comment>
<organism evidence="1 2">
    <name type="scientific">Myriangium duriaei CBS 260.36</name>
    <dbReference type="NCBI Taxonomy" id="1168546"/>
    <lineage>
        <taxon>Eukaryota</taxon>
        <taxon>Fungi</taxon>
        <taxon>Dikarya</taxon>
        <taxon>Ascomycota</taxon>
        <taxon>Pezizomycotina</taxon>
        <taxon>Dothideomycetes</taxon>
        <taxon>Dothideomycetidae</taxon>
        <taxon>Myriangiales</taxon>
        <taxon>Myriangiaceae</taxon>
        <taxon>Myriangium</taxon>
    </lineage>
</organism>
<accession>A0A9P4ITM1</accession>
<dbReference type="AlphaFoldDB" id="A0A9P4ITM1"/>
<dbReference type="EMBL" id="ML996090">
    <property type="protein sequence ID" value="KAF2149783.1"/>
    <property type="molecule type" value="Genomic_DNA"/>
</dbReference>
<dbReference type="OrthoDB" id="5296at2759"/>
<sequence>MSVYRSLDDDLHLGHNKDGLNRCNRALKKNPKDALLNVYRARFMRALGQRTEADAVIKSLADPGFRIQDTAVLEEIDTFLWEGSQDAAYPPSLSNGPESSKLWTNIASTTPRQYHVPLYKDRYTHAVSQQRWVDAGYALSSWRKIEPNRKDLRFAHVTVYQLIAETAKDDPTVRMNSLLADRTLQQLISDDATATEVKLMIKVFSRQKCYSRLSGFVEKFKPLLLKDHLSAVALIDVLKEAEDWQQLLVLTTSLLTLADSDTTDSDPEESNAVSDWRVWEAWFMANDHLSSVKEMNHVLMNQLDSDGRTGHLAFMRFAYKCRDWEDLLTEAKTFFEHFKEMNFCYSALREFLLAMPTDHQRQFRIFAAGLTKAWPGETDEVADKIAGLWVAAECSLLRIEYLLTIGQAVEPPTDHIYSFIHNAMRLHTFRSHNTITMNGFPELLVSALLRADEADSVEEHLLLALVLTFDTFADTITPSQNILLSQLSAHFGLYGHALRAFKQLNLKEIQMETATHIGLTRVSISYPTGLVGNDKGYAGPKSARDFLKASLDMFEPTIARIADQECSLLDCSRFDLLLELEDLRKSLEHSLNRRMMILELRRLDRLTNHAQDTKYTIHPAVVEMWTDDLQDGRDFTACDRFDAGTNTTSLVRRLQDGGAVPDADWIRYHLWIDEVCSLALGGPLLARPFLDAAAATEPIERSTAFTKEEKAMVPFWRALATASALALAPEQAKLLPDAPKDLVAALDSLQNALMGLKIDTITPPSNPTRMLPYSSTIQAILLQMDFLKAIERFVGACSKTTNVKTTKQTLVKLSQTAKAHFEELRKFALLRRAQLDPTALGQKIEGSKERVIKAANAYDHKASNPTNPRIDEWKDPDSLTKGKTDTEWAASFVHDAEETWDNVLRVKFAAA</sequence>
<dbReference type="Pfam" id="PF09797">
    <property type="entry name" value="NatB_MDM20"/>
    <property type="match status" value="1"/>
</dbReference>
<evidence type="ECO:0000313" key="1">
    <source>
        <dbReference type="EMBL" id="KAF2149783.1"/>
    </source>
</evidence>
<dbReference type="Proteomes" id="UP000799439">
    <property type="component" value="Unassembled WGS sequence"/>
</dbReference>
<proteinExistence type="predicted"/>
<protein>
    <submittedName>
        <fullName evidence="1">Uncharacterized protein</fullName>
    </submittedName>
</protein>
<name>A0A9P4ITM1_9PEZI</name>
<reference evidence="1" key="1">
    <citation type="journal article" date="2020" name="Stud. Mycol.">
        <title>101 Dothideomycetes genomes: a test case for predicting lifestyles and emergence of pathogens.</title>
        <authorList>
            <person name="Haridas S."/>
            <person name="Albert R."/>
            <person name="Binder M."/>
            <person name="Bloem J."/>
            <person name="Labutti K."/>
            <person name="Salamov A."/>
            <person name="Andreopoulos B."/>
            <person name="Baker S."/>
            <person name="Barry K."/>
            <person name="Bills G."/>
            <person name="Bluhm B."/>
            <person name="Cannon C."/>
            <person name="Castanera R."/>
            <person name="Culley D."/>
            <person name="Daum C."/>
            <person name="Ezra D."/>
            <person name="Gonzalez J."/>
            <person name="Henrissat B."/>
            <person name="Kuo A."/>
            <person name="Liang C."/>
            <person name="Lipzen A."/>
            <person name="Lutzoni F."/>
            <person name="Magnuson J."/>
            <person name="Mondo S."/>
            <person name="Nolan M."/>
            <person name="Ohm R."/>
            <person name="Pangilinan J."/>
            <person name="Park H.-J."/>
            <person name="Ramirez L."/>
            <person name="Alfaro M."/>
            <person name="Sun H."/>
            <person name="Tritt A."/>
            <person name="Yoshinaga Y."/>
            <person name="Zwiers L.-H."/>
            <person name="Turgeon B."/>
            <person name="Goodwin S."/>
            <person name="Spatafora J."/>
            <person name="Crous P."/>
            <person name="Grigoriev I."/>
        </authorList>
    </citation>
    <scope>NUCLEOTIDE SEQUENCE</scope>
    <source>
        <strain evidence="1">CBS 260.36</strain>
    </source>
</reference>